<dbReference type="STRING" id="67855.RO21_10590"/>
<keyword evidence="2" id="KW-1185">Reference proteome</keyword>
<protein>
    <submittedName>
        <fullName evidence="1">Uncharacterized protein</fullName>
    </submittedName>
</protein>
<dbReference type="Proteomes" id="UP000036270">
    <property type="component" value="Unassembled WGS sequence"/>
</dbReference>
<proteinExistence type="predicted"/>
<dbReference type="AlphaFoldDB" id="A0A0J5P4N0"/>
<dbReference type="EMBL" id="JWIZ01000080">
    <property type="protein sequence ID" value="KMK50650.1"/>
    <property type="molecule type" value="Genomic_DNA"/>
</dbReference>
<dbReference type="RefSeq" id="WP_047977754.1">
    <property type="nucleotide sequence ID" value="NZ_JWIZ01000080.1"/>
</dbReference>
<organism evidence="1 2">
    <name type="scientific">Muribacter muris</name>
    <dbReference type="NCBI Taxonomy" id="67855"/>
    <lineage>
        <taxon>Bacteria</taxon>
        <taxon>Pseudomonadati</taxon>
        <taxon>Pseudomonadota</taxon>
        <taxon>Gammaproteobacteria</taxon>
        <taxon>Pasteurellales</taxon>
        <taxon>Pasteurellaceae</taxon>
        <taxon>Muribacter</taxon>
    </lineage>
</organism>
<name>A0A0J5P4N0_9PAST</name>
<comment type="caution">
    <text evidence="1">The sequence shown here is derived from an EMBL/GenBank/DDBJ whole genome shotgun (WGS) entry which is preliminary data.</text>
</comment>
<gene>
    <name evidence="1" type="ORF">RO21_10590</name>
</gene>
<sequence length="93" mass="10983">MSKISYGRYCTFYPKVNIGKHRFYLEYRQISRTFDLYHNGNLCGKYRHSDFALLKALHILTSWQGDTVPAKHRALLQKLEQGFEIHYQGLGNE</sequence>
<accession>A0A0J5P4N0</accession>
<evidence type="ECO:0000313" key="2">
    <source>
        <dbReference type="Proteomes" id="UP000036270"/>
    </source>
</evidence>
<evidence type="ECO:0000313" key="1">
    <source>
        <dbReference type="EMBL" id="KMK50650.1"/>
    </source>
</evidence>
<reference evidence="1 2" key="1">
    <citation type="submission" date="2014-12" db="EMBL/GenBank/DDBJ databases">
        <title>Reclassification of Actinobacillus muris as Muribacter muris.</title>
        <authorList>
            <person name="Christensen H."/>
            <person name="Nicklas W."/>
            <person name="Bisgaard M."/>
        </authorList>
    </citation>
    <scope>NUCLEOTIDE SEQUENCE [LARGE SCALE GENOMIC DNA]</scope>
    <source>
        <strain evidence="1 2">Ackerman80-443D</strain>
    </source>
</reference>
<dbReference type="PATRIC" id="fig|67855.3.peg.2336"/>